<evidence type="ECO:0000313" key="2">
    <source>
        <dbReference type="EMBL" id="TDT60984.1"/>
    </source>
</evidence>
<dbReference type="AlphaFoldDB" id="A0A4R7KQL6"/>
<protein>
    <submittedName>
        <fullName evidence="2">Uncharacterized protein DUF1576</fullName>
    </submittedName>
</protein>
<feature type="transmembrane region" description="Helical" evidence="1">
    <location>
        <begin position="190"/>
        <end position="210"/>
    </location>
</feature>
<keyword evidence="3" id="KW-1185">Reference proteome</keyword>
<comment type="caution">
    <text evidence="2">The sequence shown here is derived from an EMBL/GenBank/DDBJ whole genome shotgun (WGS) entry which is preliminary data.</text>
</comment>
<feature type="transmembrane region" description="Helical" evidence="1">
    <location>
        <begin position="326"/>
        <end position="344"/>
    </location>
</feature>
<feature type="transmembrane region" description="Helical" evidence="1">
    <location>
        <begin position="271"/>
        <end position="297"/>
    </location>
</feature>
<feature type="transmembrane region" description="Helical" evidence="1">
    <location>
        <begin position="160"/>
        <end position="183"/>
    </location>
</feature>
<keyword evidence="1" id="KW-0472">Membrane</keyword>
<feature type="transmembrane region" description="Helical" evidence="1">
    <location>
        <begin position="230"/>
        <end position="250"/>
    </location>
</feature>
<dbReference type="EMBL" id="SOAZ01000010">
    <property type="protein sequence ID" value="TDT60984.1"/>
    <property type="molecule type" value="Genomic_DNA"/>
</dbReference>
<dbReference type="InterPro" id="IPR011470">
    <property type="entry name" value="DUF1576"/>
</dbReference>
<dbReference type="Proteomes" id="UP000295325">
    <property type="component" value="Unassembled WGS sequence"/>
</dbReference>
<name>A0A4R7KQL6_9CLOT</name>
<keyword evidence="1" id="KW-1133">Transmembrane helix</keyword>
<accession>A0A4R7KQL6</accession>
<feature type="transmembrane region" description="Helical" evidence="1">
    <location>
        <begin position="394"/>
        <end position="415"/>
    </location>
</feature>
<keyword evidence="1" id="KW-0812">Transmembrane</keyword>
<feature type="transmembrane region" description="Helical" evidence="1">
    <location>
        <begin position="57"/>
        <end position="84"/>
    </location>
</feature>
<feature type="transmembrane region" description="Helical" evidence="1">
    <location>
        <begin position="96"/>
        <end position="121"/>
    </location>
</feature>
<feature type="transmembrane region" description="Helical" evidence="1">
    <location>
        <begin position="351"/>
        <end position="374"/>
    </location>
</feature>
<feature type="transmembrane region" description="Helical" evidence="1">
    <location>
        <begin position="133"/>
        <end position="154"/>
    </location>
</feature>
<feature type="transmembrane region" description="Helical" evidence="1">
    <location>
        <begin position="16"/>
        <end position="36"/>
    </location>
</feature>
<organism evidence="2 3">
    <name type="scientific">Fonticella tunisiensis</name>
    <dbReference type="NCBI Taxonomy" id="1096341"/>
    <lineage>
        <taxon>Bacteria</taxon>
        <taxon>Bacillati</taxon>
        <taxon>Bacillota</taxon>
        <taxon>Clostridia</taxon>
        <taxon>Eubacteriales</taxon>
        <taxon>Clostridiaceae</taxon>
        <taxon>Fonticella</taxon>
    </lineage>
</organism>
<proteinExistence type="predicted"/>
<evidence type="ECO:0000256" key="1">
    <source>
        <dbReference type="SAM" id="Phobius"/>
    </source>
</evidence>
<dbReference type="Pfam" id="PF07613">
    <property type="entry name" value="DUF1576"/>
    <property type="match status" value="2"/>
</dbReference>
<reference evidence="2 3" key="1">
    <citation type="submission" date="2019-03" db="EMBL/GenBank/DDBJ databases">
        <title>Genomic Encyclopedia of Type Strains, Phase IV (KMG-IV): sequencing the most valuable type-strain genomes for metagenomic binning, comparative biology and taxonomic classification.</title>
        <authorList>
            <person name="Goeker M."/>
        </authorList>
    </citation>
    <scope>NUCLEOTIDE SEQUENCE [LARGE SCALE GENOMIC DNA]</scope>
    <source>
        <strain evidence="2 3">DSM 24455</strain>
    </source>
</reference>
<sequence>MGFIDPEIGTTNSGRYFVMTIYAIVLLIFGLFQSSIEDILKGLYRIIVEPDFLITDYIGVGGIGAAFVNSGLLTLISIYVLYWLNINITGSAISTVWLISGFSFFGKNIFNVWFIIIGVVLYAVYQKDKINKYIYIGLLGTCLAPMVTQIIFGMKGPKIISMPLGIVIGIGAGFILSPLSAYLMRMHQGFNLYNIGFTAGILGTVIVSLFKSYGFLIESRIIWSSGNNRTLSLFLFLMFASMMAIGLILDKGSIMKLKRIYSYPGRLVTDFVLLEGFSVTLVNMGVNGILGVLYIIIIGGDLNGPTIGGIFTIAGFSSFGKHAKNMLPIFIGVYLGSITKIWNINDPSIQLAALFGTTLAPLAGEFGWKIGILAGFLHSSVVLNVSDLHAGFNLYNNGFAGGIVAAVLVPIIEAFRKDETK</sequence>
<dbReference type="RefSeq" id="WP_243116422.1">
    <property type="nucleotide sequence ID" value="NZ_SOAZ01000010.1"/>
</dbReference>
<gene>
    <name evidence="2" type="ORF">EDD71_110102</name>
</gene>
<evidence type="ECO:0000313" key="3">
    <source>
        <dbReference type="Proteomes" id="UP000295325"/>
    </source>
</evidence>